<proteinExistence type="inferred from homology"/>
<dbReference type="CDD" id="cd12110">
    <property type="entry name" value="PHP_HisPPase_Hisj_like"/>
    <property type="match status" value="1"/>
</dbReference>
<keyword evidence="5 8" id="KW-0378">Hydrolase</keyword>
<dbReference type="InterPro" id="IPR010140">
    <property type="entry name" value="Histidinol_P_phosphatase_HisJ"/>
</dbReference>
<keyword evidence="4 8" id="KW-0028">Amino-acid biosynthesis</keyword>
<dbReference type="PANTHER" id="PTHR21039">
    <property type="entry name" value="HISTIDINOL PHOSPHATASE-RELATED"/>
    <property type="match status" value="1"/>
</dbReference>
<sequence length="315" mass="36506">MPFSHHSHSGQFCPGHAKDLLEEVIQAAIQKDMRVFCLTEHMPRHTEDLYPEEVGINTLETMLEVEAAYFKEATRLREKYQSQINLPIGFECDWIRPSSLDLIKQSLDKYPFDFFIGSVHHVHTIPIDYDRDFYIRAREISGGTDEKIFGDYFDSQYKMLMELKPPVVGHFDLIRLMSESPDRSFKHWPNVWEKILRNLDFVAGYGGILELNSASLRKGMVEPYPKAEICKEFIARNGRFCLSDDSHGVHHVALNYSRVRDFLDTAGITTIHYLKYEPDSTAPADDFRFPNMRIGSISVEDLKKESFWEMNPSGK</sequence>
<keyword evidence="6 8" id="KW-0368">Histidine biosynthesis</keyword>
<comment type="catalytic activity">
    <reaction evidence="7 8">
        <text>L-histidinol phosphate + H2O = L-histidinol + phosphate</text>
        <dbReference type="Rhea" id="RHEA:14465"/>
        <dbReference type="ChEBI" id="CHEBI:15377"/>
        <dbReference type="ChEBI" id="CHEBI:43474"/>
        <dbReference type="ChEBI" id="CHEBI:57699"/>
        <dbReference type="ChEBI" id="CHEBI:57980"/>
        <dbReference type="EC" id="3.1.3.15"/>
    </reaction>
</comment>
<evidence type="ECO:0000256" key="1">
    <source>
        <dbReference type="ARBA" id="ARBA00004970"/>
    </source>
</evidence>
<protein>
    <recommendedName>
        <fullName evidence="3 8">Histidinol-phosphatase</fullName>
        <shortName evidence="8">HolPase</shortName>
        <ecNumber evidence="3 8">3.1.3.15</ecNumber>
    </recommendedName>
</protein>
<evidence type="ECO:0000256" key="5">
    <source>
        <dbReference type="ARBA" id="ARBA00022801"/>
    </source>
</evidence>
<evidence type="ECO:0000256" key="7">
    <source>
        <dbReference type="ARBA" id="ARBA00049158"/>
    </source>
</evidence>
<dbReference type="Gene3D" id="3.20.20.140">
    <property type="entry name" value="Metal-dependent hydrolases"/>
    <property type="match status" value="1"/>
</dbReference>
<evidence type="ECO:0000256" key="2">
    <source>
        <dbReference type="ARBA" id="ARBA00009152"/>
    </source>
</evidence>
<dbReference type="OrthoDB" id="5957391at2759"/>
<evidence type="ECO:0000313" key="11">
    <source>
        <dbReference type="Proteomes" id="UP000054567"/>
    </source>
</evidence>
<gene>
    <name evidence="10" type="ORF">CPAG_04957</name>
</gene>
<evidence type="ECO:0000256" key="6">
    <source>
        <dbReference type="ARBA" id="ARBA00023102"/>
    </source>
</evidence>
<evidence type="ECO:0000256" key="3">
    <source>
        <dbReference type="ARBA" id="ARBA00013085"/>
    </source>
</evidence>
<evidence type="ECO:0000313" key="10">
    <source>
        <dbReference type="EMBL" id="KMM68631.1"/>
    </source>
</evidence>
<comment type="similarity">
    <text evidence="2 8">Belongs to the PHP hydrolase family. HisK subfamily.</text>
</comment>
<comment type="pathway">
    <text evidence="1 8">Amino-acid biosynthesis; L-histidine biosynthesis; L-histidine from 5-phospho-alpha-D-ribose 1-diphosphate: step 8/9.</text>
</comment>
<dbReference type="GO" id="GO:0004401">
    <property type="term" value="F:histidinol-phosphatase activity"/>
    <property type="evidence" value="ECO:0007669"/>
    <property type="project" value="UniProtKB-UniRule"/>
</dbReference>
<evidence type="ECO:0000256" key="8">
    <source>
        <dbReference type="RuleBase" id="RU366003"/>
    </source>
</evidence>
<dbReference type="EC" id="3.1.3.15" evidence="3 8"/>
<dbReference type="Proteomes" id="UP000054567">
    <property type="component" value="Unassembled WGS sequence"/>
</dbReference>
<feature type="domain" description="PHP" evidence="9">
    <location>
        <begin position="5"/>
        <end position="214"/>
    </location>
</feature>
<dbReference type="GO" id="GO:0000105">
    <property type="term" value="P:L-histidine biosynthetic process"/>
    <property type="evidence" value="ECO:0007669"/>
    <property type="project" value="UniProtKB-UniRule"/>
</dbReference>
<reference evidence="11" key="2">
    <citation type="journal article" date="2009" name="Genome Res.">
        <title>Comparative genomic analyses of the human fungal pathogens Coccidioides and their relatives.</title>
        <authorList>
            <person name="Sharpton T.J."/>
            <person name="Stajich J.E."/>
            <person name="Rounsley S.D."/>
            <person name="Gardner M.J."/>
            <person name="Wortman J.R."/>
            <person name="Jordar V.S."/>
            <person name="Maiti R."/>
            <person name="Kodira C.D."/>
            <person name="Neafsey D.E."/>
            <person name="Zeng Q."/>
            <person name="Hung C.-Y."/>
            <person name="McMahan C."/>
            <person name="Muszewska A."/>
            <person name="Grynberg M."/>
            <person name="Mandel M.A."/>
            <person name="Kellner E.M."/>
            <person name="Barker B.M."/>
            <person name="Galgiani J.N."/>
            <person name="Orbach M.J."/>
            <person name="Kirkland T.N."/>
            <person name="Cole G.T."/>
            <person name="Henn M.R."/>
            <person name="Birren B.W."/>
            <person name="Taylor J.W."/>
        </authorList>
    </citation>
    <scope>NUCLEOTIDE SEQUENCE [LARGE SCALE GENOMIC DNA]</scope>
    <source>
        <strain evidence="11">RMSCC 3488</strain>
    </source>
</reference>
<dbReference type="InterPro" id="IPR016195">
    <property type="entry name" value="Pol/histidinol_Pase-like"/>
</dbReference>
<dbReference type="PANTHER" id="PTHR21039:SF0">
    <property type="entry name" value="HISTIDINOL-PHOSPHATASE"/>
    <property type="match status" value="1"/>
</dbReference>
<accession>A0A0J6F6S5</accession>
<dbReference type="Pfam" id="PF02811">
    <property type="entry name" value="PHP"/>
    <property type="match status" value="1"/>
</dbReference>
<dbReference type="EMBL" id="DS268111">
    <property type="protein sequence ID" value="KMM68631.1"/>
    <property type="molecule type" value="Genomic_DNA"/>
</dbReference>
<dbReference type="AlphaFoldDB" id="A0A0J6F6S5"/>
<dbReference type="InterPro" id="IPR004013">
    <property type="entry name" value="PHP_dom"/>
</dbReference>
<organism evidence="10 11">
    <name type="scientific">Coccidioides posadasii RMSCC 3488</name>
    <dbReference type="NCBI Taxonomy" id="454284"/>
    <lineage>
        <taxon>Eukaryota</taxon>
        <taxon>Fungi</taxon>
        <taxon>Dikarya</taxon>
        <taxon>Ascomycota</taxon>
        <taxon>Pezizomycotina</taxon>
        <taxon>Eurotiomycetes</taxon>
        <taxon>Eurotiomycetidae</taxon>
        <taxon>Onygenales</taxon>
        <taxon>Onygenaceae</taxon>
        <taxon>Coccidioides</taxon>
    </lineage>
</organism>
<reference evidence="11" key="3">
    <citation type="journal article" date="2010" name="Genome Res.">
        <title>Population genomic sequencing of Coccidioides fungi reveals recent hybridization and transposon control.</title>
        <authorList>
            <person name="Neafsey D.E."/>
            <person name="Barker B.M."/>
            <person name="Sharpton T.J."/>
            <person name="Stajich J.E."/>
            <person name="Park D.J."/>
            <person name="Whiston E."/>
            <person name="Hung C.-Y."/>
            <person name="McMahan C."/>
            <person name="White J."/>
            <person name="Sykes S."/>
            <person name="Heiman D."/>
            <person name="Young S."/>
            <person name="Zeng Q."/>
            <person name="Abouelleil A."/>
            <person name="Aftuck L."/>
            <person name="Bessette D."/>
            <person name="Brown A."/>
            <person name="FitzGerald M."/>
            <person name="Lui A."/>
            <person name="Macdonald J.P."/>
            <person name="Priest M."/>
            <person name="Orbach M.J."/>
            <person name="Galgiani J.N."/>
            <person name="Kirkland T.N."/>
            <person name="Cole G.T."/>
            <person name="Birren B.W."/>
            <person name="Henn M.R."/>
            <person name="Taylor J.W."/>
            <person name="Rounsley S.D."/>
        </authorList>
    </citation>
    <scope>NUCLEOTIDE SEQUENCE [LARGE SCALE GENOMIC DNA]</scope>
    <source>
        <strain evidence="11">RMSCC 3488</strain>
    </source>
</reference>
<evidence type="ECO:0000259" key="9">
    <source>
        <dbReference type="Pfam" id="PF02811"/>
    </source>
</evidence>
<reference evidence="10 11" key="1">
    <citation type="submission" date="2007-06" db="EMBL/GenBank/DDBJ databases">
        <title>The Genome Sequence of Coccidioides posadasii RMSCC_3488.</title>
        <authorList>
            <consortium name="Coccidioides Genome Resources Consortium"/>
            <consortium name="The Broad Institute Genome Sequencing Platform"/>
            <person name="Henn M.R."/>
            <person name="Sykes S."/>
            <person name="Young S."/>
            <person name="Jaffe D."/>
            <person name="Berlin A."/>
            <person name="Alvarez P."/>
            <person name="Butler J."/>
            <person name="Gnerre S."/>
            <person name="Grabherr M."/>
            <person name="Mauceli E."/>
            <person name="Brockman W."/>
            <person name="Kodira C."/>
            <person name="Alvarado L."/>
            <person name="Zeng Q."/>
            <person name="Crawford M."/>
            <person name="Antoine C."/>
            <person name="Devon K."/>
            <person name="Galgiani J."/>
            <person name="Orsborn K."/>
            <person name="Lewis M.L."/>
            <person name="Nusbaum C."/>
            <person name="Galagan J."/>
            <person name="Birren B."/>
        </authorList>
    </citation>
    <scope>NUCLEOTIDE SEQUENCE [LARGE SCALE GENOMIC DNA]</scope>
    <source>
        <strain evidence="10 11">RMSCC 3488</strain>
    </source>
</reference>
<evidence type="ECO:0000256" key="4">
    <source>
        <dbReference type="ARBA" id="ARBA00022605"/>
    </source>
</evidence>
<dbReference type="NCBIfam" id="TIGR01856">
    <property type="entry name" value="hisJ_fam"/>
    <property type="match status" value="1"/>
</dbReference>
<dbReference type="UniPathway" id="UPA00031">
    <property type="reaction ID" value="UER00013"/>
</dbReference>
<dbReference type="SUPFAM" id="SSF89550">
    <property type="entry name" value="PHP domain-like"/>
    <property type="match status" value="1"/>
</dbReference>
<dbReference type="FunFam" id="3.20.20.140:FF:000059">
    <property type="entry name" value="Histidinol-phosphatase"/>
    <property type="match status" value="1"/>
</dbReference>
<name>A0A0J6F6S5_COCPO</name>
<dbReference type="GO" id="GO:0005737">
    <property type="term" value="C:cytoplasm"/>
    <property type="evidence" value="ECO:0007669"/>
    <property type="project" value="TreeGrafter"/>
</dbReference>
<dbReference type="VEuPathDB" id="FungiDB:CPAG_04957"/>